<evidence type="ECO:0000256" key="1">
    <source>
        <dbReference type="ARBA" id="ARBA00000085"/>
    </source>
</evidence>
<reference evidence="10 11" key="1">
    <citation type="submission" date="2023-07" db="EMBL/GenBank/DDBJ databases">
        <title>Genomic Encyclopedia of Type Strains, Phase IV (KMG-IV): sequencing the most valuable type-strain genomes for metagenomic binning, comparative biology and taxonomic classification.</title>
        <authorList>
            <person name="Goeker M."/>
        </authorList>
    </citation>
    <scope>NUCLEOTIDE SEQUENCE [LARGE SCALE GENOMIC DNA]</scope>
    <source>
        <strain evidence="10 11">DSM 18695</strain>
    </source>
</reference>
<dbReference type="RefSeq" id="WP_307349889.1">
    <property type="nucleotide sequence ID" value="NZ_JAUSVS010000005.1"/>
</dbReference>
<keyword evidence="6" id="KW-0547">Nucleotide-binding</keyword>
<dbReference type="CDD" id="cd12914">
    <property type="entry name" value="PDC1_DGC_like"/>
    <property type="match status" value="1"/>
</dbReference>
<evidence type="ECO:0000256" key="2">
    <source>
        <dbReference type="ARBA" id="ARBA00004370"/>
    </source>
</evidence>
<gene>
    <name evidence="10" type="ORF">QO010_002680</name>
</gene>
<dbReference type="GO" id="GO:0016301">
    <property type="term" value="F:kinase activity"/>
    <property type="evidence" value="ECO:0007669"/>
    <property type="project" value="UniProtKB-KW"/>
</dbReference>
<protein>
    <recommendedName>
        <fullName evidence="3">histidine kinase</fullName>
        <ecNumber evidence="3">2.7.13.3</ecNumber>
    </recommendedName>
</protein>
<accession>A0ABU0IU62</accession>
<evidence type="ECO:0000256" key="5">
    <source>
        <dbReference type="ARBA" id="ARBA00022679"/>
    </source>
</evidence>
<evidence type="ECO:0000259" key="9">
    <source>
        <dbReference type="PROSITE" id="PS50885"/>
    </source>
</evidence>
<feature type="domain" description="HAMP" evidence="9">
    <location>
        <begin position="300"/>
        <end position="354"/>
    </location>
</feature>
<dbReference type="PANTHER" id="PTHR41523:SF8">
    <property type="entry name" value="ETHYLENE RESPONSE SENSOR PROTEIN"/>
    <property type="match status" value="1"/>
</dbReference>
<comment type="caution">
    <text evidence="10">The sequence shown here is derived from an EMBL/GenBank/DDBJ whole genome shotgun (WGS) entry which is preliminary data.</text>
</comment>
<comment type="subcellular location">
    <subcellularLocation>
        <location evidence="2">Membrane</location>
    </subcellularLocation>
</comment>
<dbReference type="EMBL" id="JAUSVS010000005">
    <property type="protein sequence ID" value="MDQ0464896.1"/>
    <property type="molecule type" value="Genomic_DNA"/>
</dbReference>
<organism evidence="10 11">
    <name type="scientific">Caulobacter ginsengisoli</name>
    <dbReference type="NCBI Taxonomy" id="400775"/>
    <lineage>
        <taxon>Bacteria</taxon>
        <taxon>Pseudomonadati</taxon>
        <taxon>Pseudomonadota</taxon>
        <taxon>Alphaproteobacteria</taxon>
        <taxon>Caulobacterales</taxon>
        <taxon>Caulobacteraceae</taxon>
        <taxon>Caulobacter</taxon>
    </lineage>
</organism>
<dbReference type="Gene3D" id="3.30.450.20">
    <property type="entry name" value="PAS domain"/>
    <property type="match status" value="2"/>
</dbReference>
<evidence type="ECO:0000313" key="10">
    <source>
        <dbReference type="EMBL" id="MDQ0464896.1"/>
    </source>
</evidence>
<dbReference type="PANTHER" id="PTHR41523">
    <property type="entry name" value="TWO-COMPONENT SYSTEM SENSOR PROTEIN"/>
    <property type="match status" value="1"/>
</dbReference>
<dbReference type="InterPro" id="IPR011495">
    <property type="entry name" value="Sig_transdc_His_kin_sub2_dim/P"/>
</dbReference>
<dbReference type="EC" id="2.7.13.3" evidence="3"/>
<evidence type="ECO:0000256" key="3">
    <source>
        <dbReference type="ARBA" id="ARBA00012438"/>
    </source>
</evidence>
<evidence type="ECO:0000256" key="8">
    <source>
        <dbReference type="ARBA" id="ARBA00022840"/>
    </source>
</evidence>
<keyword evidence="8" id="KW-0067">ATP-binding</keyword>
<keyword evidence="7 10" id="KW-0418">Kinase</keyword>
<dbReference type="Proteomes" id="UP001228905">
    <property type="component" value="Unassembled WGS sequence"/>
</dbReference>
<evidence type="ECO:0000256" key="6">
    <source>
        <dbReference type="ARBA" id="ARBA00022741"/>
    </source>
</evidence>
<name>A0ABU0IU62_9CAUL</name>
<dbReference type="Gene3D" id="3.30.565.10">
    <property type="entry name" value="Histidine kinase-like ATPase, C-terminal domain"/>
    <property type="match status" value="1"/>
</dbReference>
<keyword evidence="5" id="KW-0808">Transferase</keyword>
<dbReference type="Pfam" id="PF07568">
    <property type="entry name" value="HisKA_2"/>
    <property type="match status" value="1"/>
</dbReference>
<dbReference type="InterPro" id="IPR003660">
    <property type="entry name" value="HAMP_dom"/>
</dbReference>
<keyword evidence="11" id="KW-1185">Reference proteome</keyword>
<dbReference type="InterPro" id="IPR036890">
    <property type="entry name" value="HATPase_C_sf"/>
</dbReference>
<dbReference type="PROSITE" id="PS50885">
    <property type="entry name" value="HAMP"/>
    <property type="match status" value="1"/>
</dbReference>
<keyword evidence="4" id="KW-0597">Phosphoprotein</keyword>
<sequence length="572" mass="61534">MKSLRRPRWGPATTIRVRLGLALALALLPVLVLGAAQSVLSFNHETQEAKSALQAAAQRSAATTKARMESAGVLLETLSPGSVGLNCAHLLHDISQRLPGYANLIRFDANGRVVCAAESVPADPQRRNRPWFARLPSEASMTLVSRPGIAYAREPAILAAVRSTRPDGSFDGALAAVIPLTSLRPELDDPGLPADAEVAIADRAGQVLSATRLKAFPNLPAAWTEKALKSNGVMAYARDREGRMRVFSIAPLVGDELFVVLSAPSQGLISWAQLNPLSGVVFPLLAFLLALVTVMLVTEQAVIRWIAYLQRVAAIYARGRFTVRPLAAERAPPEIRDLAETLDAMAATIVARDSSLHDSLAHKDSLMREIHHRVKNNLQVISSLLSMQERSLSDPAARQAMSDTRQRITALALIYRALYQGPDLKRVDLGPFLEELTAQLLVGEMAPHPTIATEMHADPLIIDPDKLAPLALFSVEAITNAQKHGLSARGGLLRVEFCVMGPEAELIISDDGGTSRGAQATPAEAVERKGVGRTLMTAFARQLRGRVVVEANDFGGLTARLTFPTPEAGTDL</sequence>
<evidence type="ECO:0000256" key="4">
    <source>
        <dbReference type="ARBA" id="ARBA00022553"/>
    </source>
</evidence>
<evidence type="ECO:0000256" key="7">
    <source>
        <dbReference type="ARBA" id="ARBA00022777"/>
    </source>
</evidence>
<proteinExistence type="predicted"/>
<dbReference type="SUPFAM" id="SSF55874">
    <property type="entry name" value="ATPase domain of HSP90 chaperone/DNA topoisomerase II/histidine kinase"/>
    <property type="match status" value="1"/>
</dbReference>
<comment type="catalytic activity">
    <reaction evidence="1">
        <text>ATP + protein L-histidine = ADP + protein N-phospho-L-histidine.</text>
        <dbReference type="EC" id="2.7.13.3"/>
    </reaction>
</comment>
<evidence type="ECO:0000313" key="11">
    <source>
        <dbReference type="Proteomes" id="UP001228905"/>
    </source>
</evidence>